<feature type="transmembrane region" description="Helical" evidence="1">
    <location>
        <begin position="256"/>
        <end position="280"/>
    </location>
</feature>
<evidence type="ECO:0000313" key="3">
    <source>
        <dbReference type="EMBL" id="CAG5937725.1"/>
    </source>
</evidence>
<evidence type="ECO:0000256" key="1">
    <source>
        <dbReference type="SAM" id="Phobius"/>
    </source>
</evidence>
<dbReference type="InterPro" id="IPR013106">
    <property type="entry name" value="Ig_V-set"/>
</dbReference>
<dbReference type="EMBL" id="CAJRST010016668">
    <property type="protein sequence ID" value="CAG5942160.1"/>
    <property type="molecule type" value="Genomic_DNA"/>
</dbReference>
<sequence>FVTPDLCPVCSGIKFIERSEGESVVLPCRIDQRIPPPIAFYLKRIWLNATEVVFQYTKFDFSASNPTDKNRISLNGDPSNYSVDVTISNLRTSDTDRYICEYIVKRASSEDERIPGTTEFFLLVSADIPSPMDLELIGMCAGGSTVIPCFAPHNEDLAVEGVTLKRKRGRAPVEVVYHSKWHHNGVHSQFPAERVELSSESGPGGITHKLTLQRLQPNDSALYSCQLLQSGRPASRTSLGRRVFFVSVQDSSYPTLLYALSSVVGVLLLILLVVGTVVIFKGKANRSTKSHPQAEIYEEMIGMQSPSRKLPPRHLEEVESSEYRNCSVKKSCPENYYESPSGALFPRKASQK</sequence>
<dbReference type="AlphaFoldDB" id="A0A8S4BGU4"/>
<evidence type="ECO:0000259" key="2">
    <source>
        <dbReference type="PROSITE" id="PS50835"/>
    </source>
</evidence>
<accession>A0A8S4BGU4</accession>
<keyword evidence="1" id="KW-0812">Transmembrane</keyword>
<keyword evidence="5" id="KW-1185">Reference proteome</keyword>
<feature type="non-terminal residue" evidence="4">
    <location>
        <position position="1"/>
    </location>
</feature>
<gene>
    <name evidence="3" type="ORF">MMEN_LOCUS13680</name>
    <name evidence="4" type="ORF">MMEN_LOCUS13999</name>
</gene>
<dbReference type="InterPro" id="IPR036179">
    <property type="entry name" value="Ig-like_dom_sf"/>
</dbReference>
<dbReference type="InterPro" id="IPR003599">
    <property type="entry name" value="Ig_sub"/>
</dbReference>
<dbReference type="Proteomes" id="UP000677803">
    <property type="component" value="Unassembled WGS sequence"/>
</dbReference>
<dbReference type="InterPro" id="IPR039090">
    <property type="entry name" value="CD7"/>
</dbReference>
<feature type="domain" description="Ig-like" evidence="2">
    <location>
        <begin position="4"/>
        <end position="100"/>
    </location>
</feature>
<keyword evidence="1" id="KW-0472">Membrane</keyword>
<dbReference type="SMART" id="SM00406">
    <property type="entry name" value="IGv"/>
    <property type="match status" value="2"/>
</dbReference>
<evidence type="ECO:0000313" key="5">
    <source>
        <dbReference type="Proteomes" id="UP000677803"/>
    </source>
</evidence>
<dbReference type="InterPro" id="IPR007110">
    <property type="entry name" value="Ig-like_dom"/>
</dbReference>
<organism evidence="4 5">
    <name type="scientific">Menidia menidia</name>
    <name type="common">Atlantic silverside</name>
    <dbReference type="NCBI Taxonomy" id="238744"/>
    <lineage>
        <taxon>Eukaryota</taxon>
        <taxon>Metazoa</taxon>
        <taxon>Chordata</taxon>
        <taxon>Craniata</taxon>
        <taxon>Vertebrata</taxon>
        <taxon>Euteleostomi</taxon>
        <taxon>Actinopterygii</taxon>
        <taxon>Neopterygii</taxon>
        <taxon>Teleostei</taxon>
        <taxon>Neoteleostei</taxon>
        <taxon>Acanthomorphata</taxon>
        <taxon>Ovalentaria</taxon>
        <taxon>Atherinomorphae</taxon>
        <taxon>Atheriniformes</taxon>
        <taxon>Atherinopsidae</taxon>
        <taxon>Menidiinae</taxon>
        <taxon>Menidia</taxon>
    </lineage>
</organism>
<dbReference type="Pfam" id="PF07686">
    <property type="entry name" value="V-set"/>
    <property type="match status" value="1"/>
</dbReference>
<dbReference type="PROSITE" id="PS50835">
    <property type="entry name" value="IG_LIKE"/>
    <property type="match status" value="1"/>
</dbReference>
<keyword evidence="1" id="KW-1133">Transmembrane helix</keyword>
<dbReference type="Gene3D" id="2.60.40.10">
    <property type="entry name" value="Immunoglobulins"/>
    <property type="match status" value="2"/>
</dbReference>
<dbReference type="SUPFAM" id="SSF48726">
    <property type="entry name" value="Immunoglobulin"/>
    <property type="match status" value="2"/>
</dbReference>
<dbReference type="InterPro" id="IPR013783">
    <property type="entry name" value="Ig-like_fold"/>
</dbReference>
<dbReference type="OrthoDB" id="8952209at2759"/>
<dbReference type="GO" id="GO:0002250">
    <property type="term" value="P:adaptive immune response"/>
    <property type="evidence" value="ECO:0007669"/>
    <property type="project" value="InterPro"/>
</dbReference>
<name>A0A8S4BGU4_9TELE</name>
<dbReference type="PANTHER" id="PTHR15343:SF1">
    <property type="entry name" value="CD7 ANTIGEN-LIKE"/>
    <property type="match status" value="1"/>
</dbReference>
<protein>
    <submittedName>
        <fullName evidence="4">(Atlantic silverside) hypothetical protein</fullName>
    </submittedName>
</protein>
<dbReference type="EMBL" id="CAJRST010016668">
    <property type="protein sequence ID" value="CAG5937725.1"/>
    <property type="molecule type" value="Genomic_DNA"/>
</dbReference>
<dbReference type="GO" id="GO:0038023">
    <property type="term" value="F:signaling receptor activity"/>
    <property type="evidence" value="ECO:0007669"/>
    <property type="project" value="InterPro"/>
</dbReference>
<evidence type="ECO:0000313" key="4">
    <source>
        <dbReference type="EMBL" id="CAG5942160.1"/>
    </source>
</evidence>
<comment type="caution">
    <text evidence="4">The sequence shown here is derived from an EMBL/GenBank/DDBJ whole genome shotgun (WGS) entry which is preliminary data.</text>
</comment>
<dbReference type="GO" id="GO:0016020">
    <property type="term" value="C:membrane"/>
    <property type="evidence" value="ECO:0007669"/>
    <property type="project" value="InterPro"/>
</dbReference>
<proteinExistence type="predicted"/>
<dbReference type="PANTHER" id="PTHR15343">
    <property type="entry name" value="CD7"/>
    <property type="match status" value="1"/>
</dbReference>
<dbReference type="SMART" id="SM00409">
    <property type="entry name" value="IG"/>
    <property type="match status" value="2"/>
</dbReference>
<reference evidence="4" key="1">
    <citation type="submission" date="2021-05" db="EMBL/GenBank/DDBJ databases">
        <authorList>
            <person name="Tigano A."/>
        </authorList>
    </citation>
    <scope>NUCLEOTIDE SEQUENCE</scope>
</reference>